<dbReference type="InterPro" id="IPR011701">
    <property type="entry name" value="MFS"/>
</dbReference>
<keyword evidence="2" id="KW-0813">Transport</keyword>
<feature type="transmembrane region" description="Helical" evidence="6">
    <location>
        <begin position="376"/>
        <end position="393"/>
    </location>
</feature>
<feature type="transmembrane region" description="Helical" evidence="6">
    <location>
        <begin position="275"/>
        <end position="295"/>
    </location>
</feature>
<keyword evidence="3 6" id="KW-0812">Transmembrane</keyword>
<dbReference type="Gene3D" id="1.20.1250.20">
    <property type="entry name" value="MFS general substrate transporter like domains"/>
    <property type="match status" value="1"/>
</dbReference>
<dbReference type="EMBL" id="JABWDU010000001">
    <property type="protein sequence ID" value="NVD38329.1"/>
    <property type="molecule type" value="Genomic_DNA"/>
</dbReference>
<feature type="transmembrane region" description="Helical" evidence="6">
    <location>
        <begin position="531"/>
        <end position="552"/>
    </location>
</feature>
<name>A0A7Y6Q3E0_9HYPH</name>
<feature type="transmembrane region" description="Helical" evidence="6">
    <location>
        <begin position="146"/>
        <end position="167"/>
    </location>
</feature>
<evidence type="ECO:0000256" key="3">
    <source>
        <dbReference type="ARBA" id="ARBA00022692"/>
    </source>
</evidence>
<sequence>MSAAASAAANDNRTAIVEGDASAPAGADEVSQLPAPSVATPPAPQPVSVARSATYVVCSALLFLTQGLGMNLALANLTQLQGSLSATSIEAAWLSAAYMAPNVSLSIALVKIRAQYGLRRFAEIGILGFVIVSLMNVFVSDLHSAIVVRFISGIAAAPMSTLGFLYMLEAFPPARKLTVGLALALTCTTISAPITRLISPTLIEYGQWHGLYTLEMALALMALPIIYLMPLTPVPHAKVIQRTDILSYLLVAIGFGCIAIVLTMGRLYWWFEAPWLGVLLAVAIVALTAVVMIELNRELPLIDIRWLASKEILHFTAVLLVFRLVASEQSAIAANFYQLLGLQFEQVATLYWVILGASIAGGILCAALMNPAHAEFVHILALSLLAAGAYIDSQATNLTRPEQMYLSQAMIAGGTALFLPPAMSSGFKAALMKGPSYILSFIVIFLFTQSIGGLIGTAAFGSFVTLREKFHSNVLAEQVVMSNPLIAQRISQLAGAYRRVIGDRTLLDGEGVALLGQQVTREANILAYNDAFLLASIIALCALAGLLAHILYKRIAADLASPATALTS</sequence>
<gene>
    <name evidence="7" type="ORF">HT585_05640</name>
</gene>
<dbReference type="RefSeq" id="WP_176351970.1">
    <property type="nucleotide sequence ID" value="NZ_JABWDU010000001.1"/>
</dbReference>
<evidence type="ECO:0000313" key="7">
    <source>
        <dbReference type="EMBL" id="NVD38329.1"/>
    </source>
</evidence>
<organism evidence="7 8">
    <name type="scientific">Ensifer oleiphilus</name>
    <dbReference type="NCBI Taxonomy" id="2742698"/>
    <lineage>
        <taxon>Bacteria</taxon>
        <taxon>Pseudomonadati</taxon>
        <taxon>Pseudomonadota</taxon>
        <taxon>Alphaproteobacteria</taxon>
        <taxon>Hyphomicrobiales</taxon>
        <taxon>Rhizobiaceae</taxon>
        <taxon>Sinorhizobium/Ensifer group</taxon>
        <taxon>Ensifer</taxon>
    </lineage>
</organism>
<feature type="transmembrane region" description="Helical" evidence="6">
    <location>
        <begin position="349"/>
        <end position="369"/>
    </location>
</feature>
<feature type="transmembrane region" description="Helical" evidence="6">
    <location>
        <begin position="53"/>
        <end position="72"/>
    </location>
</feature>
<keyword evidence="5 6" id="KW-0472">Membrane</keyword>
<feature type="transmembrane region" description="Helical" evidence="6">
    <location>
        <begin position="179"/>
        <end position="199"/>
    </location>
</feature>
<dbReference type="GO" id="GO:0016020">
    <property type="term" value="C:membrane"/>
    <property type="evidence" value="ECO:0007669"/>
    <property type="project" value="UniProtKB-SubCell"/>
</dbReference>
<feature type="transmembrane region" description="Helical" evidence="6">
    <location>
        <begin position="405"/>
        <end position="424"/>
    </location>
</feature>
<feature type="transmembrane region" description="Helical" evidence="6">
    <location>
        <begin position="436"/>
        <end position="460"/>
    </location>
</feature>
<dbReference type="GO" id="GO:0022857">
    <property type="term" value="F:transmembrane transporter activity"/>
    <property type="evidence" value="ECO:0007669"/>
    <property type="project" value="InterPro"/>
</dbReference>
<comment type="subcellular location">
    <subcellularLocation>
        <location evidence="1">Membrane</location>
        <topology evidence="1">Multi-pass membrane protein</topology>
    </subcellularLocation>
</comment>
<evidence type="ECO:0000256" key="4">
    <source>
        <dbReference type="ARBA" id="ARBA00022989"/>
    </source>
</evidence>
<protein>
    <submittedName>
        <fullName evidence="7">MFS transporter</fullName>
    </submittedName>
</protein>
<evidence type="ECO:0000313" key="8">
    <source>
        <dbReference type="Proteomes" id="UP000520198"/>
    </source>
</evidence>
<evidence type="ECO:0000256" key="5">
    <source>
        <dbReference type="ARBA" id="ARBA00023136"/>
    </source>
</evidence>
<feature type="transmembrane region" description="Helical" evidence="6">
    <location>
        <begin position="211"/>
        <end position="233"/>
    </location>
</feature>
<dbReference type="PANTHER" id="PTHR42718">
    <property type="entry name" value="MAJOR FACILITATOR SUPERFAMILY MULTIDRUG TRANSPORTER MFSC"/>
    <property type="match status" value="1"/>
</dbReference>
<accession>A0A7Y6Q3E0</accession>
<comment type="caution">
    <text evidence="7">The sequence shown here is derived from an EMBL/GenBank/DDBJ whole genome shotgun (WGS) entry which is preliminary data.</text>
</comment>
<evidence type="ECO:0000256" key="1">
    <source>
        <dbReference type="ARBA" id="ARBA00004141"/>
    </source>
</evidence>
<feature type="transmembrane region" description="Helical" evidence="6">
    <location>
        <begin position="245"/>
        <end position="269"/>
    </location>
</feature>
<evidence type="ECO:0000256" key="6">
    <source>
        <dbReference type="SAM" id="Phobius"/>
    </source>
</evidence>
<evidence type="ECO:0000256" key="2">
    <source>
        <dbReference type="ARBA" id="ARBA00022448"/>
    </source>
</evidence>
<dbReference type="SUPFAM" id="SSF103473">
    <property type="entry name" value="MFS general substrate transporter"/>
    <property type="match status" value="1"/>
</dbReference>
<dbReference type="Pfam" id="PF07690">
    <property type="entry name" value="MFS_1"/>
    <property type="match status" value="1"/>
</dbReference>
<keyword evidence="4 6" id="KW-1133">Transmembrane helix</keyword>
<dbReference type="AlphaFoldDB" id="A0A7Y6Q3E0"/>
<feature type="transmembrane region" description="Helical" evidence="6">
    <location>
        <begin position="92"/>
        <end position="110"/>
    </location>
</feature>
<keyword evidence="8" id="KW-1185">Reference proteome</keyword>
<reference evidence="7 8" key="1">
    <citation type="submission" date="2020-06" db="EMBL/GenBank/DDBJ databases">
        <authorList>
            <person name="Grouzdev D.S."/>
        </authorList>
    </citation>
    <scope>NUCLEOTIDE SEQUENCE [LARGE SCALE GENOMIC DNA]</scope>
    <source>
        <strain evidence="7 8">HO-A22</strain>
    </source>
</reference>
<dbReference type="PANTHER" id="PTHR42718:SF9">
    <property type="entry name" value="MAJOR FACILITATOR SUPERFAMILY MULTIDRUG TRANSPORTER MFSC"/>
    <property type="match status" value="1"/>
</dbReference>
<dbReference type="InterPro" id="IPR036259">
    <property type="entry name" value="MFS_trans_sf"/>
</dbReference>
<feature type="transmembrane region" description="Helical" evidence="6">
    <location>
        <begin position="122"/>
        <end position="140"/>
    </location>
</feature>
<proteinExistence type="predicted"/>
<dbReference type="Proteomes" id="UP000520198">
    <property type="component" value="Unassembled WGS sequence"/>
</dbReference>